<reference evidence="2" key="1">
    <citation type="submission" date="2019-03" db="EMBL/GenBank/DDBJ databases">
        <title>Lake Tanganyika Metagenome-Assembled Genomes (MAGs).</title>
        <authorList>
            <person name="Tran P."/>
        </authorList>
    </citation>
    <scope>NUCLEOTIDE SEQUENCE</scope>
    <source>
        <strain evidence="2">K_DeepCast_65m_m2_066</strain>
    </source>
</reference>
<organism evidence="2 3">
    <name type="scientific">Tectimicrobiota bacterium</name>
    <dbReference type="NCBI Taxonomy" id="2528274"/>
    <lineage>
        <taxon>Bacteria</taxon>
        <taxon>Pseudomonadati</taxon>
        <taxon>Nitrospinota/Tectimicrobiota group</taxon>
        <taxon>Candidatus Tectimicrobiota</taxon>
    </lineage>
</organism>
<proteinExistence type="predicted"/>
<keyword evidence="1" id="KW-0812">Transmembrane</keyword>
<keyword evidence="1" id="KW-0472">Membrane</keyword>
<feature type="non-terminal residue" evidence="2">
    <location>
        <position position="72"/>
    </location>
</feature>
<name>A0A937VZM6_UNCTE</name>
<protein>
    <submittedName>
        <fullName evidence="2">Uncharacterized protein</fullName>
    </submittedName>
</protein>
<feature type="transmembrane region" description="Helical" evidence="1">
    <location>
        <begin position="27"/>
        <end position="49"/>
    </location>
</feature>
<accession>A0A937VZM6</accession>
<evidence type="ECO:0000313" key="3">
    <source>
        <dbReference type="Proteomes" id="UP000712673"/>
    </source>
</evidence>
<comment type="caution">
    <text evidence="2">The sequence shown here is derived from an EMBL/GenBank/DDBJ whole genome shotgun (WGS) entry which is preliminary data.</text>
</comment>
<dbReference type="AlphaFoldDB" id="A0A937VZM6"/>
<evidence type="ECO:0000256" key="1">
    <source>
        <dbReference type="SAM" id="Phobius"/>
    </source>
</evidence>
<sequence length="72" mass="7923">MTSWETCDAPLDEQQRRDFVLKQPSTVGPWVAFGLALTLLAFLGSLLYVNLLKPPGMPSAAERLARSDTETT</sequence>
<evidence type="ECO:0000313" key="2">
    <source>
        <dbReference type="EMBL" id="MBM3224046.1"/>
    </source>
</evidence>
<keyword evidence="1" id="KW-1133">Transmembrane helix</keyword>
<dbReference type="Proteomes" id="UP000712673">
    <property type="component" value="Unassembled WGS sequence"/>
</dbReference>
<dbReference type="EMBL" id="VGLS01000248">
    <property type="protein sequence ID" value="MBM3224046.1"/>
    <property type="molecule type" value="Genomic_DNA"/>
</dbReference>
<gene>
    <name evidence="2" type="ORF">FJZ47_09620</name>
</gene>